<keyword evidence="3" id="KW-1185">Reference proteome</keyword>
<sequence length="76" mass="8623">MPKLLVGNNLERGKKMAKQKRVCTHPERTRRQESAALRKAKRDNRSNVEQIRELDGRLGRGQGATKERARLTGEAA</sequence>
<organism evidence="2 3">
    <name type="scientific">Gordonia phage Ronaldo</name>
    <dbReference type="NCBI Taxonomy" id="2250397"/>
    <lineage>
        <taxon>Viruses</taxon>
        <taxon>Duplodnaviria</taxon>
        <taxon>Heunggongvirae</taxon>
        <taxon>Uroviricota</taxon>
        <taxon>Caudoviricetes</taxon>
        <taxon>Ronaldovirus</taxon>
        <taxon>Ronaldovirus ronaldo</taxon>
    </lineage>
</organism>
<name>A0A346FD20_9CAUD</name>
<protein>
    <submittedName>
        <fullName evidence="2">Uncharacterized protein</fullName>
    </submittedName>
</protein>
<reference evidence="2 3" key="1">
    <citation type="submission" date="2018-06" db="EMBL/GenBank/DDBJ databases">
        <authorList>
            <person name="DeCurzio J.M."/>
            <person name="Delesalle V.A."/>
            <person name="Garlena R.A."/>
            <person name="Russell D.A."/>
            <person name="Pope W.H."/>
            <person name="Jacobs-Sera D."/>
            <person name="Hatfull G.F."/>
        </authorList>
    </citation>
    <scope>NUCLEOTIDE SEQUENCE [LARGE SCALE GENOMIC DNA]</scope>
</reference>
<dbReference type="GeneID" id="54998652"/>
<feature type="compositionally biased region" description="Basic and acidic residues" evidence="1">
    <location>
        <begin position="43"/>
        <end position="58"/>
    </location>
</feature>
<dbReference type="EMBL" id="MH479925">
    <property type="protein sequence ID" value="AXN53634.1"/>
    <property type="molecule type" value="Genomic_DNA"/>
</dbReference>
<dbReference type="KEGG" id="vg:54998652"/>
<accession>A0A346FD20</accession>
<feature type="compositionally biased region" description="Basic and acidic residues" evidence="1">
    <location>
        <begin position="24"/>
        <end position="33"/>
    </location>
</feature>
<feature type="compositionally biased region" description="Basic and acidic residues" evidence="1">
    <location>
        <begin position="65"/>
        <end position="76"/>
    </location>
</feature>
<evidence type="ECO:0000313" key="3">
    <source>
        <dbReference type="Proteomes" id="UP000258385"/>
    </source>
</evidence>
<dbReference type="Proteomes" id="UP000258385">
    <property type="component" value="Segment"/>
</dbReference>
<dbReference type="RefSeq" id="YP_009807768.1">
    <property type="nucleotide sequence ID" value="NC_048028.1"/>
</dbReference>
<proteinExistence type="predicted"/>
<feature type="region of interest" description="Disordered" evidence="1">
    <location>
        <begin position="1"/>
        <end position="76"/>
    </location>
</feature>
<evidence type="ECO:0000256" key="1">
    <source>
        <dbReference type="SAM" id="MobiDB-lite"/>
    </source>
</evidence>
<evidence type="ECO:0000313" key="2">
    <source>
        <dbReference type="EMBL" id="AXN53634.1"/>
    </source>
</evidence>
<gene>
    <name evidence="2" type="primary">72</name>
    <name evidence="2" type="ORF">SEA_RONALDO_72</name>
</gene>